<organism evidence="2 3">
    <name type="scientific">Streptococcus oralis SK313</name>
    <dbReference type="NCBI Taxonomy" id="1035190"/>
    <lineage>
        <taxon>Bacteria</taxon>
        <taxon>Bacillati</taxon>
        <taxon>Bacillota</taxon>
        <taxon>Bacilli</taxon>
        <taxon>Lactobacillales</taxon>
        <taxon>Streptococcaceae</taxon>
        <taxon>Streptococcus</taxon>
    </lineage>
</organism>
<dbReference type="Pfam" id="PF18627">
    <property type="entry name" value="PgdA_N"/>
    <property type="match status" value="1"/>
</dbReference>
<sequence>MKKNMNRVSHDKKRRLLLSFVGILGIAMILLGSAIGYKVLQKQSYEQKIEALKSEKDQQFNSGSQRDHFRKGQAEVIAYYPLQGEEVIASIREKINQDIKENLEDKEDLVFYYTEQLDPVLKGVVARNIGKQVYDLSASKVEEKEKTSLGKIFLTEDGKDFDLSKLFKDASKAKELLLNQVKSTLEDKKLDQTKIDQVIKSFTGQDLSSWSFDYKDSQIILYPANSEETVEEIALPISSFFDVIESSYLLEKDAELYQTYFAKKIKRL</sequence>
<protein>
    <submittedName>
        <fullName evidence="2">Peptidoglycan N-acetylglucosamine deacetylase A family protein</fullName>
    </submittedName>
</protein>
<name>F9Q276_STROR</name>
<reference evidence="2 3" key="1">
    <citation type="submission" date="2011-07" db="EMBL/GenBank/DDBJ databases">
        <authorList>
            <person name="Harkins D.M."/>
            <person name="Madupu R."/>
            <person name="Durkin A.S."/>
            <person name="Torralba M."/>
            <person name="Methe B."/>
            <person name="Sutton G.G."/>
            <person name="Nelson K.E."/>
        </authorList>
    </citation>
    <scope>NUCLEOTIDE SEQUENCE [LARGE SCALE GENOMIC DNA]</scope>
    <source>
        <strain evidence="2 3">SK313</strain>
    </source>
</reference>
<dbReference type="SUPFAM" id="SSF144015">
    <property type="entry name" value="Peptidoglycan deacetylase N-terminal noncatalytic region"/>
    <property type="match status" value="1"/>
</dbReference>
<evidence type="ECO:0000259" key="1">
    <source>
        <dbReference type="Pfam" id="PF18627"/>
    </source>
</evidence>
<dbReference type="AlphaFoldDB" id="F9Q276"/>
<comment type="caution">
    <text evidence="2">The sequence shown here is derived from an EMBL/GenBank/DDBJ whole genome shotgun (WGS) entry which is preliminary data.</text>
</comment>
<dbReference type="Proteomes" id="UP000005621">
    <property type="component" value="Unassembled WGS sequence"/>
</dbReference>
<proteinExistence type="predicted"/>
<dbReference type="EMBL" id="AFUU01000003">
    <property type="protein sequence ID" value="EGV01547.1"/>
    <property type="molecule type" value="Genomic_DNA"/>
</dbReference>
<dbReference type="PATRIC" id="fig|1035190.4.peg.690"/>
<evidence type="ECO:0000313" key="2">
    <source>
        <dbReference type="EMBL" id="EGV01547.1"/>
    </source>
</evidence>
<dbReference type="InterPro" id="IPR040802">
    <property type="entry name" value="PgdA_N"/>
</dbReference>
<dbReference type="Gene3D" id="3.30.565.50">
    <property type="match status" value="1"/>
</dbReference>
<feature type="domain" description="Peptidoglycan GlcNAc deacetylase N-terminal" evidence="1">
    <location>
        <begin position="47"/>
        <end position="258"/>
    </location>
</feature>
<dbReference type="Gene3D" id="3.90.640.30">
    <property type="match status" value="1"/>
</dbReference>
<evidence type="ECO:0000313" key="3">
    <source>
        <dbReference type="Proteomes" id="UP000005621"/>
    </source>
</evidence>
<gene>
    <name evidence="2" type="ORF">HMPREF9950_1156</name>
</gene>
<accession>F9Q276</accession>